<keyword evidence="2" id="KW-0472">Membrane</keyword>
<accession>A0A6J8DSY4</accession>
<feature type="region of interest" description="Disordered" evidence="1">
    <location>
        <begin position="225"/>
        <end position="281"/>
    </location>
</feature>
<proteinExistence type="predicted"/>
<organism evidence="3 4">
    <name type="scientific">Mytilus coruscus</name>
    <name type="common">Sea mussel</name>
    <dbReference type="NCBI Taxonomy" id="42192"/>
    <lineage>
        <taxon>Eukaryota</taxon>
        <taxon>Metazoa</taxon>
        <taxon>Spiralia</taxon>
        <taxon>Lophotrochozoa</taxon>
        <taxon>Mollusca</taxon>
        <taxon>Bivalvia</taxon>
        <taxon>Autobranchia</taxon>
        <taxon>Pteriomorphia</taxon>
        <taxon>Mytilida</taxon>
        <taxon>Mytiloidea</taxon>
        <taxon>Mytilidae</taxon>
        <taxon>Mytilinae</taxon>
        <taxon>Mytilus</taxon>
    </lineage>
</organism>
<feature type="transmembrane region" description="Helical" evidence="2">
    <location>
        <begin position="197"/>
        <end position="219"/>
    </location>
</feature>
<evidence type="ECO:0000313" key="3">
    <source>
        <dbReference type="EMBL" id="CAC5410591.1"/>
    </source>
</evidence>
<reference evidence="3 4" key="1">
    <citation type="submission" date="2020-06" db="EMBL/GenBank/DDBJ databases">
        <authorList>
            <person name="Li R."/>
            <person name="Bekaert M."/>
        </authorList>
    </citation>
    <scope>NUCLEOTIDE SEQUENCE [LARGE SCALE GENOMIC DNA]</scope>
    <source>
        <strain evidence="4">wild</strain>
    </source>
</reference>
<dbReference type="OrthoDB" id="10264498at2759"/>
<feature type="compositionally biased region" description="Polar residues" evidence="1">
    <location>
        <begin position="251"/>
        <end position="273"/>
    </location>
</feature>
<protein>
    <submittedName>
        <fullName evidence="3">Uncharacterized protein</fullName>
    </submittedName>
</protein>
<feature type="compositionally biased region" description="Basic and acidic residues" evidence="1">
    <location>
        <begin position="326"/>
        <end position="340"/>
    </location>
</feature>
<dbReference type="EMBL" id="CACVKT020007774">
    <property type="protein sequence ID" value="CAC5410591.1"/>
    <property type="molecule type" value="Genomic_DNA"/>
</dbReference>
<evidence type="ECO:0000256" key="1">
    <source>
        <dbReference type="SAM" id="MobiDB-lite"/>
    </source>
</evidence>
<gene>
    <name evidence="3" type="ORF">MCOR_43766</name>
</gene>
<feature type="compositionally biased region" description="Acidic residues" evidence="1">
    <location>
        <begin position="347"/>
        <end position="357"/>
    </location>
</feature>
<keyword evidence="4" id="KW-1185">Reference proteome</keyword>
<feature type="region of interest" description="Disordered" evidence="1">
    <location>
        <begin position="295"/>
        <end position="357"/>
    </location>
</feature>
<dbReference type="AlphaFoldDB" id="A0A6J8DSY4"/>
<evidence type="ECO:0000256" key="2">
    <source>
        <dbReference type="SAM" id="Phobius"/>
    </source>
</evidence>
<sequence length="357" mass="40169">MLTGHFSFNNLAIINIMQSKCCDCLTKTITSLKSKGQQSRIKETGVYESSNISSRLSDHAYDSLESAKYYNMTNVPNSSTKNGTGVSTFEEDFGGWTNKSSNNFEWERNNVITDHTRVSGGEQINTTCRDMSKPVRIECETQFLVGDIELSLEPEYKTDCQEKAIEIDLNNFCRNNFNKSEQYITDGSLESPVQYDIIGIAAGVFGGIIITIIAVVVLCRKKRSTPGKPNAISTNGNKAYDDLQHDDESQQKPSLSQSASHDKITPNNSNLTIPKQLDQDGQESADLYDMSKEDGMYDVSSSDRHRKNRNDNNIYSHTADNIYDSGSHHKLPERNEETYDHFFGQQTDDEYDTTTRT</sequence>
<dbReference type="Proteomes" id="UP000507470">
    <property type="component" value="Unassembled WGS sequence"/>
</dbReference>
<name>A0A6J8DSY4_MYTCO</name>
<keyword evidence="2" id="KW-0812">Transmembrane</keyword>
<keyword evidence="2" id="KW-1133">Transmembrane helix</keyword>
<evidence type="ECO:0000313" key="4">
    <source>
        <dbReference type="Proteomes" id="UP000507470"/>
    </source>
</evidence>
<feature type="compositionally biased region" description="Basic and acidic residues" evidence="1">
    <location>
        <begin position="239"/>
        <end position="250"/>
    </location>
</feature>